<dbReference type="STRING" id="1676925.ENSPKIP00000010370"/>
<dbReference type="GO" id="GO:0005634">
    <property type="term" value="C:nucleus"/>
    <property type="evidence" value="ECO:0007669"/>
    <property type="project" value="TreeGrafter"/>
</dbReference>
<protein>
    <submittedName>
        <fullName evidence="2">Centromere protein P</fullName>
    </submittedName>
</protein>
<dbReference type="GeneID" id="111837540"/>
<evidence type="ECO:0000313" key="3">
    <source>
        <dbReference type="Proteomes" id="UP000261540"/>
    </source>
</evidence>
<organism evidence="2 3">
    <name type="scientific">Paramormyrops kingsleyae</name>
    <dbReference type="NCBI Taxonomy" id="1676925"/>
    <lineage>
        <taxon>Eukaryota</taxon>
        <taxon>Metazoa</taxon>
        <taxon>Chordata</taxon>
        <taxon>Craniata</taxon>
        <taxon>Vertebrata</taxon>
        <taxon>Euteleostomi</taxon>
        <taxon>Actinopterygii</taxon>
        <taxon>Neopterygii</taxon>
        <taxon>Teleostei</taxon>
        <taxon>Osteoglossocephala</taxon>
        <taxon>Osteoglossomorpha</taxon>
        <taxon>Osteoglossiformes</taxon>
        <taxon>Mormyridae</taxon>
        <taxon>Paramormyrops</taxon>
    </lineage>
</organism>
<dbReference type="RefSeq" id="XP_023655486.1">
    <property type="nucleotide sequence ID" value="XM_023799718.1"/>
</dbReference>
<dbReference type="GO" id="GO:0000775">
    <property type="term" value="C:chromosome, centromeric region"/>
    <property type="evidence" value="ECO:0007669"/>
    <property type="project" value="InterPro"/>
</dbReference>
<dbReference type="GO" id="GO:0034080">
    <property type="term" value="P:CENP-A containing chromatin assembly"/>
    <property type="evidence" value="ECO:0007669"/>
    <property type="project" value="InterPro"/>
</dbReference>
<keyword evidence="1" id="KW-0175">Coiled coil</keyword>
<name>A0A3B3QXJ2_9TELE</name>
<reference evidence="2" key="2">
    <citation type="submission" date="2025-09" db="UniProtKB">
        <authorList>
            <consortium name="Ensembl"/>
        </authorList>
    </citation>
    <scope>IDENTIFICATION</scope>
</reference>
<dbReference type="KEGG" id="pki:111837540"/>
<reference evidence="2" key="1">
    <citation type="submission" date="2025-08" db="UniProtKB">
        <authorList>
            <consortium name="Ensembl"/>
        </authorList>
    </citation>
    <scope>IDENTIFICATION</scope>
</reference>
<accession>A0A3B3QXJ2</accession>
<dbReference type="CTD" id="401541"/>
<dbReference type="InterPro" id="IPR027801">
    <property type="entry name" value="CENP-P"/>
</dbReference>
<dbReference type="PANTHER" id="PTHR28577">
    <property type="entry name" value="CENTROMERE PROTEIN P"/>
    <property type="match status" value="1"/>
</dbReference>
<sequence length="284" mass="32379">MEEAYEAEIKLLQEEIAELQEHLENNEREVSLHFDKDIPKLLTCLRAKSTTGYGEGKMDTASNLVMELEKLEKDLARQTKMNGIVLTECRVKTLEKNKSKIIQQHRLTGYCCQLAFQVEFELTDVQENNGPRTVTSLNIVMDGSEFGEISTFVSQAEDSRSLVAFFRTLRRFSEWCEHRSRTFRHFQDKYPDVVSLPEGCRADIMTIQCPKLPGCTLCVVWSIKVTKEGGVTPKLEVLPRLPERALRMDQKKVMEKAPCSFQSLLRVLGVEAAIDSLIRAVCVD</sequence>
<dbReference type="Ensembl" id="ENSPKIT00000034501.1">
    <property type="protein sequence ID" value="ENSPKIP00000010370.1"/>
    <property type="gene ID" value="ENSPKIG00000025115.1"/>
</dbReference>
<evidence type="ECO:0000256" key="1">
    <source>
        <dbReference type="SAM" id="Coils"/>
    </source>
</evidence>
<dbReference type="GeneTree" id="ENSGT00390000011897"/>
<dbReference type="OrthoDB" id="5976950at2759"/>
<keyword evidence="3" id="KW-1185">Reference proteome</keyword>
<dbReference type="Proteomes" id="UP000261540">
    <property type="component" value="Unplaced"/>
</dbReference>
<evidence type="ECO:0000313" key="2">
    <source>
        <dbReference type="Ensembl" id="ENSPKIP00000010370.1"/>
    </source>
</evidence>
<dbReference type="PANTHER" id="PTHR28577:SF1">
    <property type="entry name" value="CENTROMERE PROTEIN P"/>
    <property type="match status" value="1"/>
</dbReference>
<feature type="coiled-coil region" evidence="1">
    <location>
        <begin position="2"/>
        <end position="29"/>
    </location>
</feature>
<dbReference type="Pfam" id="PF13096">
    <property type="entry name" value="CENP-P"/>
    <property type="match status" value="1"/>
</dbReference>
<dbReference type="AlphaFoldDB" id="A0A3B3QXJ2"/>
<proteinExistence type="predicted"/>